<dbReference type="InterPro" id="IPR050364">
    <property type="entry name" value="Cytochrome_P450_fung"/>
</dbReference>
<proteinExistence type="inferred from homology"/>
<keyword evidence="5" id="KW-0812">Transmembrane</keyword>
<evidence type="ECO:0000256" key="1">
    <source>
        <dbReference type="ARBA" id="ARBA00001971"/>
    </source>
</evidence>
<evidence type="ECO:0000256" key="5">
    <source>
        <dbReference type="ARBA" id="ARBA00022692"/>
    </source>
</evidence>
<keyword evidence="4 12" id="KW-0349">Heme</keyword>
<evidence type="ECO:0000256" key="4">
    <source>
        <dbReference type="ARBA" id="ARBA00022617"/>
    </source>
</evidence>
<dbReference type="GO" id="GO:0016020">
    <property type="term" value="C:membrane"/>
    <property type="evidence" value="ECO:0007669"/>
    <property type="project" value="UniProtKB-SubCell"/>
</dbReference>
<dbReference type="PROSITE" id="PS00086">
    <property type="entry name" value="CYTOCHROME_P450"/>
    <property type="match status" value="1"/>
</dbReference>
<keyword evidence="6 12" id="KW-0479">Metal-binding</keyword>
<protein>
    <recommendedName>
        <fullName evidence="15">Cytochrome P450</fullName>
    </recommendedName>
</protein>
<gene>
    <name evidence="13" type="ORF">RDB_LOCUS154980</name>
</gene>
<name>A0A8H3BHF3_9AGAM</name>
<keyword evidence="10 12" id="KW-0503">Monooxygenase</keyword>
<evidence type="ECO:0000256" key="11">
    <source>
        <dbReference type="ARBA" id="ARBA00023136"/>
    </source>
</evidence>
<dbReference type="PANTHER" id="PTHR46300">
    <property type="entry name" value="P450, PUTATIVE (EUROFUNG)-RELATED-RELATED"/>
    <property type="match status" value="1"/>
</dbReference>
<dbReference type="AlphaFoldDB" id="A0A8H3BHF3"/>
<accession>A0A8H3BHF3</accession>
<evidence type="ECO:0000256" key="10">
    <source>
        <dbReference type="ARBA" id="ARBA00023033"/>
    </source>
</evidence>
<keyword evidence="7" id="KW-1133">Transmembrane helix</keyword>
<sequence length="89" mass="9939">MAPVFGWGRRKCPGSHFAEAVLFLSITSLLATFTFSKRKGEDGEYITPKIEPGPNAMALSPSAFEFEIKPRSEKHRQLIIDISNEARNT</sequence>
<dbReference type="GO" id="GO:0004497">
    <property type="term" value="F:monooxygenase activity"/>
    <property type="evidence" value="ECO:0007669"/>
    <property type="project" value="UniProtKB-KW"/>
</dbReference>
<dbReference type="InterPro" id="IPR017972">
    <property type="entry name" value="Cyt_P450_CS"/>
</dbReference>
<comment type="caution">
    <text evidence="13">The sequence shown here is derived from an EMBL/GenBank/DDBJ whole genome shotgun (WGS) entry which is preliminary data.</text>
</comment>
<comment type="cofactor">
    <cofactor evidence="1">
        <name>heme</name>
        <dbReference type="ChEBI" id="CHEBI:30413"/>
    </cofactor>
</comment>
<dbReference type="GO" id="GO:0020037">
    <property type="term" value="F:heme binding"/>
    <property type="evidence" value="ECO:0007669"/>
    <property type="project" value="InterPro"/>
</dbReference>
<keyword evidence="11" id="KW-0472">Membrane</keyword>
<comment type="similarity">
    <text evidence="3 12">Belongs to the cytochrome P450 family.</text>
</comment>
<evidence type="ECO:0000313" key="14">
    <source>
        <dbReference type="Proteomes" id="UP000663846"/>
    </source>
</evidence>
<evidence type="ECO:0000256" key="2">
    <source>
        <dbReference type="ARBA" id="ARBA00004370"/>
    </source>
</evidence>
<evidence type="ECO:0008006" key="15">
    <source>
        <dbReference type="Google" id="ProtNLM"/>
    </source>
</evidence>
<evidence type="ECO:0000313" key="13">
    <source>
        <dbReference type="EMBL" id="CAE6457838.1"/>
    </source>
</evidence>
<comment type="subcellular location">
    <subcellularLocation>
        <location evidence="2">Membrane</location>
    </subcellularLocation>
</comment>
<evidence type="ECO:0000256" key="3">
    <source>
        <dbReference type="ARBA" id="ARBA00010617"/>
    </source>
</evidence>
<dbReference type="EMBL" id="CAJMWS010000671">
    <property type="protein sequence ID" value="CAE6457838.1"/>
    <property type="molecule type" value="Genomic_DNA"/>
</dbReference>
<keyword evidence="8 12" id="KW-0560">Oxidoreductase</keyword>
<evidence type="ECO:0000256" key="9">
    <source>
        <dbReference type="ARBA" id="ARBA00023004"/>
    </source>
</evidence>
<dbReference type="PANTHER" id="PTHR46300:SF2">
    <property type="entry name" value="CYTOCHROME P450 MONOOXYGENASE ALNH-RELATED"/>
    <property type="match status" value="1"/>
</dbReference>
<dbReference type="GO" id="GO:0005506">
    <property type="term" value="F:iron ion binding"/>
    <property type="evidence" value="ECO:0007669"/>
    <property type="project" value="InterPro"/>
</dbReference>
<evidence type="ECO:0000256" key="7">
    <source>
        <dbReference type="ARBA" id="ARBA00022989"/>
    </source>
</evidence>
<dbReference type="Gene3D" id="1.10.630.10">
    <property type="entry name" value="Cytochrome P450"/>
    <property type="match status" value="1"/>
</dbReference>
<dbReference type="Proteomes" id="UP000663846">
    <property type="component" value="Unassembled WGS sequence"/>
</dbReference>
<evidence type="ECO:0000256" key="12">
    <source>
        <dbReference type="RuleBase" id="RU000461"/>
    </source>
</evidence>
<dbReference type="Pfam" id="PF00067">
    <property type="entry name" value="p450"/>
    <property type="match status" value="1"/>
</dbReference>
<organism evidence="13 14">
    <name type="scientific">Rhizoctonia solani</name>
    <dbReference type="NCBI Taxonomy" id="456999"/>
    <lineage>
        <taxon>Eukaryota</taxon>
        <taxon>Fungi</taxon>
        <taxon>Dikarya</taxon>
        <taxon>Basidiomycota</taxon>
        <taxon>Agaricomycotina</taxon>
        <taxon>Agaricomycetes</taxon>
        <taxon>Cantharellales</taxon>
        <taxon>Ceratobasidiaceae</taxon>
        <taxon>Rhizoctonia</taxon>
    </lineage>
</organism>
<dbReference type="GO" id="GO:0016705">
    <property type="term" value="F:oxidoreductase activity, acting on paired donors, with incorporation or reduction of molecular oxygen"/>
    <property type="evidence" value="ECO:0007669"/>
    <property type="project" value="InterPro"/>
</dbReference>
<keyword evidence="9 12" id="KW-0408">Iron</keyword>
<dbReference type="InterPro" id="IPR036396">
    <property type="entry name" value="Cyt_P450_sf"/>
</dbReference>
<evidence type="ECO:0000256" key="8">
    <source>
        <dbReference type="ARBA" id="ARBA00023002"/>
    </source>
</evidence>
<dbReference type="SUPFAM" id="SSF48264">
    <property type="entry name" value="Cytochrome P450"/>
    <property type="match status" value="1"/>
</dbReference>
<dbReference type="InterPro" id="IPR001128">
    <property type="entry name" value="Cyt_P450"/>
</dbReference>
<evidence type="ECO:0000256" key="6">
    <source>
        <dbReference type="ARBA" id="ARBA00022723"/>
    </source>
</evidence>
<reference evidence="13" key="1">
    <citation type="submission" date="2021-01" db="EMBL/GenBank/DDBJ databases">
        <authorList>
            <person name="Kaushik A."/>
        </authorList>
    </citation>
    <scope>NUCLEOTIDE SEQUENCE</scope>
    <source>
        <strain evidence="13">AG1-1C</strain>
    </source>
</reference>